<dbReference type="InterPro" id="IPR012904">
    <property type="entry name" value="OGG_N"/>
</dbReference>
<dbReference type="Gene3D" id="1.10.1670.10">
    <property type="entry name" value="Helix-hairpin-Helix base-excision DNA repair enzymes (C-terminal)"/>
    <property type="match status" value="1"/>
</dbReference>
<dbReference type="InterPro" id="IPR003265">
    <property type="entry name" value="HhH-GPD_domain"/>
</dbReference>
<dbReference type="SMART" id="SM00478">
    <property type="entry name" value="ENDO3c"/>
    <property type="match status" value="1"/>
</dbReference>
<keyword evidence="8" id="KW-1185">Reference proteome</keyword>
<reference evidence="7 8" key="1">
    <citation type="submission" date="2022-01" db="EMBL/GenBank/DDBJ databases">
        <title>Alkalihalobacillus sp. EGI L200015, a novel bacterium isolated from a salt lake sediment.</title>
        <authorList>
            <person name="Gao L."/>
            <person name="Fang B.-Z."/>
            <person name="Li W.-J."/>
        </authorList>
    </citation>
    <scope>NUCLEOTIDE SEQUENCE [LARGE SCALE GENOMIC DNA]</scope>
    <source>
        <strain evidence="7 8">KCTC 12718</strain>
    </source>
</reference>
<dbReference type="Gene3D" id="1.10.340.30">
    <property type="entry name" value="Hypothetical protein, domain 2"/>
    <property type="match status" value="1"/>
</dbReference>
<gene>
    <name evidence="7" type="ORF">L2716_12995</name>
</gene>
<accession>A0ABS9H440</accession>
<keyword evidence="5" id="KW-0234">DNA repair</keyword>
<name>A0ABS9H440_9BACL</name>
<organism evidence="7 8">
    <name type="scientific">Pseudalkalibacillus berkeleyi</name>
    <dbReference type="NCBI Taxonomy" id="1069813"/>
    <lineage>
        <taxon>Bacteria</taxon>
        <taxon>Bacillati</taxon>
        <taxon>Bacillota</taxon>
        <taxon>Bacilli</taxon>
        <taxon>Bacillales</taxon>
        <taxon>Fictibacillaceae</taxon>
        <taxon>Pseudalkalibacillus</taxon>
    </lineage>
</organism>
<dbReference type="InterPro" id="IPR011257">
    <property type="entry name" value="DNA_glycosylase"/>
</dbReference>
<evidence type="ECO:0000313" key="8">
    <source>
        <dbReference type="Proteomes" id="UP001649381"/>
    </source>
</evidence>
<protein>
    <recommendedName>
        <fullName evidence="2">DNA-3-methyladenine glycosylase II</fullName>
        <ecNumber evidence="2">3.2.2.21</ecNumber>
    </recommendedName>
</protein>
<evidence type="ECO:0000256" key="4">
    <source>
        <dbReference type="ARBA" id="ARBA00022801"/>
    </source>
</evidence>
<dbReference type="SUPFAM" id="SSF48150">
    <property type="entry name" value="DNA-glycosylase"/>
    <property type="match status" value="1"/>
</dbReference>
<evidence type="ECO:0000256" key="5">
    <source>
        <dbReference type="ARBA" id="ARBA00023204"/>
    </source>
</evidence>
<dbReference type="Pfam" id="PF07934">
    <property type="entry name" value="OGG_N"/>
    <property type="match status" value="1"/>
</dbReference>
<dbReference type="Gene3D" id="3.30.310.20">
    <property type="entry name" value="DNA-3-methyladenine glycosylase AlkA, N-terminal domain"/>
    <property type="match status" value="1"/>
</dbReference>
<comment type="caution">
    <text evidence="7">The sequence shown here is derived from an EMBL/GenBank/DDBJ whole genome shotgun (WGS) entry which is preliminary data.</text>
</comment>
<dbReference type="Proteomes" id="UP001649381">
    <property type="component" value="Unassembled WGS sequence"/>
</dbReference>
<dbReference type="RefSeq" id="WP_236336011.1">
    <property type="nucleotide sequence ID" value="NZ_JAKIJS010000001.1"/>
</dbReference>
<evidence type="ECO:0000313" key="7">
    <source>
        <dbReference type="EMBL" id="MCF6138648.1"/>
    </source>
</evidence>
<proteinExistence type="predicted"/>
<comment type="catalytic activity">
    <reaction evidence="1">
        <text>Hydrolysis of alkylated DNA, releasing 3-methyladenine, 3-methylguanine, 7-methylguanine and 7-methyladenine.</text>
        <dbReference type="EC" id="3.2.2.21"/>
    </reaction>
</comment>
<dbReference type="PANTHER" id="PTHR43003">
    <property type="entry name" value="DNA-3-METHYLADENINE GLYCOSYLASE"/>
    <property type="match status" value="1"/>
</dbReference>
<keyword evidence="4" id="KW-0378">Hydrolase</keyword>
<dbReference type="EC" id="3.2.2.21" evidence="2"/>
<dbReference type="InterPro" id="IPR051912">
    <property type="entry name" value="Alkylbase_DNA_Glycosylase/TA"/>
</dbReference>
<feature type="domain" description="HhH-GPD" evidence="6">
    <location>
        <begin position="138"/>
        <end position="302"/>
    </location>
</feature>
<dbReference type="InterPro" id="IPR023170">
    <property type="entry name" value="HhH_base_excis_C"/>
</dbReference>
<dbReference type="EMBL" id="JAKIJS010000001">
    <property type="protein sequence ID" value="MCF6138648.1"/>
    <property type="molecule type" value="Genomic_DNA"/>
</dbReference>
<sequence>MTTQQKGTLVSSFDIDTPEIYSFKETLIYLSRSPLECLHKVKNDKIYKLLELEGEKVLIEISEKMDGKLQVTFLNQVPSSFKQVQLFIEDWLDLSQDLTPFYEMAKTDALLSPLVSDFFGLRVIGVPDLFEAICWAVIGQQVNLTFAYTVKKRLVETYGDDLSWRGERYWVFPKPEEISKLTVEDLKQIQLTGRKAEYLIQIATLMKEGNLSKQALLETDFESAEKELVSIRGIGPWSAHYVLMRCLRDPSAFPIGDAGLQNALKQLLGLDTKPTYEEMTKLFSKWKGWEAYAVFYLWRSLSKNVS</sequence>
<dbReference type="CDD" id="cd00056">
    <property type="entry name" value="ENDO3c"/>
    <property type="match status" value="1"/>
</dbReference>
<evidence type="ECO:0000256" key="2">
    <source>
        <dbReference type="ARBA" id="ARBA00012000"/>
    </source>
</evidence>
<dbReference type="PANTHER" id="PTHR43003:SF12">
    <property type="entry name" value="DNA-3-METHYLADENINE GLYCOSYLASE"/>
    <property type="match status" value="1"/>
</dbReference>
<evidence type="ECO:0000256" key="3">
    <source>
        <dbReference type="ARBA" id="ARBA00022763"/>
    </source>
</evidence>
<dbReference type="InterPro" id="IPR037046">
    <property type="entry name" value="AlkA_N_sf"/>
</dbReference>
<dbReference type="Pfam" id="PF00730">
    <property type="entry name" value="HhH-GPD"/>
    <property type="match status" value="1"/>
</dbReference>
<evidence type="ECO:0000256" key="1">
    <source>
        <dbReference type="ARBA" id="ARBA00000086"/>
    </source>
</evidence>
<evidence type="ECO:0000259" key="6">
    <source>
        <dbReference type="SMART" id="SM00478"/>
    </source>
</evidence>
<keyword evidence="3" id="KW-0227">DNA damage</keyword>